<feature type="transmembrane region" description="Helical" evidence="1">
    <location>
        <begin position="258"/>
        <end position="279"/>
    </location>
</feature>
<dbReference type="EMBL" id="JACHMJ010000001">
    <property type="protein sequence ID" value="MBB5841986.1"/>
    <property type="molecule type" value="Genomic_DNA"/>
</dbReference>
<keyword evidence="1" id="KW-0472">Membrane</keyword>
<dbReference type="GO" id="GO:0016747">
    <property type="term" value="F:acyltransferase activity, transferring groups other than amino-acyl groups"/>
    <property type="evidence" value="ECO:0007669"/>
    <property type="project" value="InterPro"/>
</dbReference>
<feature type="transmembrane region" description="Helical" evidence="1">
    <location>
        <begin position="234"/>
        <end position="252"/>
    </location>
</feature>
<feature type="domain" description="Acyltransferase 3" evidence="2">
    <location>
        <begin position="11"/>
        <end position="340"/>
    </location>
</feature>
<reference evidence="4 5" key="1">
    <citation type="submission" date="2020-08" db="EMBL/GenBank/DDBJ databases">
        <title>Sequencing the genomes of 1000 actinobacteria strains.</title>
        <authorList>
            <person name="Klenk H.-P."/>
        </authorList>
    </citation>
    <scope>NUCLEOTIDE SEQUENCE [LARGE SCALE GENOMIC DNA]</scope>
    <source>
        <strain evidence="4 5">DSM 105784</strain>
    </source>
</reference>
<feature type="transmembrane region" description="Helical" evidence="1">
    <location>
        <begin position="12"/>
        <end position="29"/>
    </location>
</feature>
<feature type="transmembrane region" description="Helical" evidence="1">
    <location>
        <begin position="35"/>
        <end position="56"/>
    </location>
</feature>
<feature type="transmembrane region" description="Helical" evidence="1">
    <location>
        <begin position="300"/>
        <end position="323"/>
    </location>
</feature>
<evidence type="ECO:0000259" key="2">
    <source>
        <dbReference type="Pfam" id="PF01757"/>
    </source>
</evidence>
<keyword evidence="5" id="KW-1185">Reference proteome</keyword>
<evidence type="ECO:0000256" key="1">
    <source>
        <dbReference type="SAM" id="Phobius"/>
    </source>
</evidence>
<dbReference type="GO" id="GO:0009103">
    <property type="term" value="P:lipopolysaccharide biosynthetic process"/>
    <property type="evidence" value="ECO:0007669"/>
    <property type="project" value="TreeGrafter"/>
</dbReference>
<dbReference type="PANTHER" id="PTHR23028">
    <property type="entry name" value="ACETYLTRANSFERASE"/>
    <property type="match status" value="1"/>
</dbReference>
<keyword evidence="1" id="KW-0812">Transmembrane</keyword>
<evidence type="ECO:0000259" key="3">
    <source>
        <dbReference type="Pfam" id="PF19040"/>
    </source>
</evidence>
<feature type="domain" description="SGNH" evidence="3">
    <location>
        <begin position="457"/>
        <end position="679"/>
    </location>
</feature>
<dbReference type="Pfam" id="PF19040">
    <property type="entry name" value="SGNH"/>
    <property type="match status" value="1"/>
</dbReference>
<dbReference type="InterPro" id="IPR050879">
    <property type="entry name" value="Acyltransferase_3"/>
</dbReference>
<dbReference type="InterPro" id="IPR002656">
    <property type="entry name" value="Acyl_transf_3_dom"/>
</dbReference>
<feature type="transmembrane region" description="Helical" evidence="1">
    <location>
        <begin position="329"/>
        <end position="346"/>
    </location>
</feature>
<organism evidence="4 5">
    <name type="scientific">Conyzicola lurida</name>
    <dbReference type="NCBI Taxonomy" id="1172621"/>
    <lineage>
        <taxon>Bacteria</taxon>
        <taxon>Bacillati</taxon>
        <taxon>Actinomycetota</taxon>
        <taxon>Actinomycetes</taxon>
        <taxon>Micrococcales</taxon>
        <taxon>Microbacteriaceae</taxon>
        <taxon>Conyzicola</taxon>
    </lineage>
</organism>
<dbReference type="Pfam" id="PF01757">
    <property type="entry name" value="Acyl_transf_3"/>
    <property type="match status" value="1"/>
</dbReference>
<gene>
    <name evidence="4" type="ORF">HD599_000309</name>
</gene>
<dbReference type="PANTHER" id="PTHR23028:SF53">
    <property type="entry name" value="ACYL_TRANSF_3 DOMAIN-CONTAINING PROTEIN"/>
    <property type="match status" value="1"/>
</dbReference>
<dbReference type="Proteomes" id="UP000536685">
    <property type="component" value="Unassembled WGS sequence"/>
</dbReference>
<feature type="transmembrane region" description="Helical" evidence="1">
    <location>
        <begin position="209"/>
        <end position="227"/>
    </location>
</feature>
<sequence>MSAPKRDFRTDLQALRAVAVLAVIVNHMWPDVLPGGYIGVDVFFVISGYLITSHLLRESRSTGKIRLGAFWARRARRLLPAALLVLAVCAVFTVIRLPMPVWENSLYQIGAAAVYVLNWLLASNSLDYFAQGDAQTVVTHYWSLSVEEQFYLVWPLILLVVAWLTFRRAKRTQVVVTAVAFAGIFLLSLAWATYGISHTPAATYFQTTARAWEFAAGGLIALLPVFSEVIRRRLIPLVWVGWALILGSTVLFDGQSGVPGPAALIPVVGVALVIAIGEVDHAWSPKQLTEFRPVQIVGDVSYAAYLWHWPLIVAAPWVLHRAISDQDKFTILAITFILALLTKRFVEDPVRLGPLARVRPRWILVMTVAAMAVVLIPTAAGVYTLRDRGASVAAELAAESRDPGECFGAQAELGTADCSDSRELADRSYLLASGQFNLISSTTGGTVCDDIPIDNGVLRSCSFGEPEGEQSLDIAIVGDSHAEMWSGALDTIASVHDARIHTFLKGGCAATADLAVAAAVSSPEEVAACKIWRPAMIPMIAEDPDIDVVITTARANIYTSGGQPDTGEGYVEAWNTWLDAGKHVIVIADTPAFSTTAAGCVAETQSSSTDECTMPIDGVRAETGLSLAAESMDNENFSYVNFESVFCDTVCYPVVGGIPAFFDSNHLSEYLTRSFGDEWLYDEISAAYAAE</sequence>
<protein>
    <submittedName>
        <fullName evidence="4">Peptidoglycan/LPS O-acetylase OafA/YrhL</fullName>
    </submittedName>
</protein>
<feature type="transmembrane region" description="Helical" evidence="1">
    <location>
        <begin position="173"/>
        <end position="197"/>
    </location>
</feature>
<proteinExistence type="predicted"/>
<comment type="caution">
    <text evidence="4">The sequence shown here is derived from an EMBL/GenBank/DDBJ whole genome shotgun (WGS) entry which is preliminary data.</text>
</comment>
<feature type="transmembrane region" description="Helical" evidence="1">
    <location>
        <begin position="149"/>
        <end position="166"/>
    </location>
</feature>
<feature type="transmembrane region" description="Helical" evidence="1">
    <location>
        <begin position="77"/>
        <end position="97"/>
    </location>
</feature>
<evidence type="ECO:0000313" key="4">
    <source>
        <dbReference type="EMBL" id="MBB5841986.1"/>
    </source>
</evidence>
<evidence type="ECO:0000313" key="5">
    <source>
        <dbReference type="Proteomes" id="UP000536685"/>
    </source>
</evidence>
<dbReference type="GO" id="GO:0016020">
    <property type="term" value="C:membrane"/>
    <property type="evidence" value="ECO:0007669"/>
    <property type="project" value="TreeGrafter"/>
</dbReference>
<dbReference type="RefSeq" id="WP_184233006.1">
    <property type="nucleotide sequence ID" value="NZ_JACHMJ010000001.1"/>
</dbReference>
<accession>A0A841AJS8</accession>
<keyword evidence="1" id="KW-1133">Transmembrane helix</keyword>
<feature type="transmembrane region" description="Helical" evidence="1">
    <location>
        <begin position="362"/>
        <end position="383"/>
    </location>
</feature>
<name>A0A841AJS8_9MICO</name>
<dbReference type="InterPro" id="IPR043968">
    <property type="entry name" value="SGNH"/>
</dbReference>
<dbReference type="AlphaFoldDB" id="A0A841AJS8"/>